<sequence>MREATGLFVNVCGSTQCFCASLESERMLRTVIQATCSGTSILPIDRRGKHSKTNLDPEIAQSTVMPVPIGESSAFFYKSKLNCYNFTVTDIKNKTTRCYFWHECLGNRGAIEIGTCVLEFFKNIAESHPNCDVVFYSDNCCGQQKNRYMLGMYYYAVSTLNINSKDEYEFKTSYEEEHSTKVSINIRSRTWRKSRRDNVSARDVVLRPA</sequence>
<gene>
    <name evidence="1" type="ORF">BINO364_LOCUS16263</name>
</gene>
<dbReference type="PANTHER" id="PTHR10773">
    <property type="entry name" value="DNA-DIRECTED RNA POLYMERASES I, II, AND III SUBUNIT RPABC2"/>
    <property type="match status" value="1"/>
</dbReference>
<dbReference type="AlphaFoldDB" id="A0A8J9YHV9"/>
<organism evidence="1 2">
    <name type="scientific">Brenthis ino</name>
    <name type="common">lesser marbled fritillary</name>
    <dbReference type="NCBI Taxonomy" id="405034"/>
    <lineage>
        <taxon>Eukaryota</taxon>
        <taxon>Metazoa</taxon>
        <taxon>Ecdysozoa</taxon>
        <taxon>Arthropoda</taxon>
        <taxon>Hexapoda</taxon>
        <taxon>Insecta</taxon>
        <taxon>Pterygota</taxon>
        <taxon>Neoptera</taxon>
        <taxon>Endopterygota</taxon>
        <taxon>Lepidoptera</taxon>
        <taxon>Glossata</taxon>
        <taxon>Ditrysia</taxon>
        <taxon>Papilionoidea</taxon>
        <taxon>Nymphalidae</taxon>
        <taxon>Heliconiinae</taxon>
        <taxon>Argynnini</taxon>
        <taxon>Brenthis</taxon>
    </lineage>
</organism>
<name>A0A8J9YHV9_9NEOP</name>
<dbReference type="Proteomes" id="UP000838878">
    <property type="component" value="Chromosome 9"/>
</dbReference>
<keyword evidence="2" id="KW-1185">Reference proteome</keyword>
<feature type="non-terminal residue" evidence="1">
    <location>
        <position position="209"/>
    </location>
</feature>
<dbReference type="PANTHER" id="PTHR10773:SF19">
    <property type="match status" value="1"/>
</dbReference>
<evidence type="ECO:0000313" key="1">
    <source>
        <dbReference type="EMBL" id="CAH0731384.1"/>
    </source>
</evidence>
<accession>A0A8J9YHV9</accession>
<proteinExistence type="predicted"/>
<dbReference type="OrthoDB" id="6776127at2759"/>
<reference evidence="1" key="1">
    <citation type="submission" date="2021-12" db="EMBL/GenBank/DDBJ databases">
        <authorList>
            <person name="Martin H S."/>
        </authorList>
    </citation>
    <scope>NUCLEOTIDE SEQUENCE</scope>
</reference>
<dbReference type="EMBL" id="OV170229">
    <property type="protein sequence ID" value="CAH0731384.1"/>
    <property type="molecule type" value="Genomic_DNA"/>
</dbReference>
<protein>
    <submittedName>
        <fullName evidence="1">Uncharacterized protein</fullName>
    </submittedName>
</protein>
<evidence type="ECO:0000313" key="2">
    <source>
        <dbReference type="Proteomes" id="UP000838878"/>
    </source>
</evidence>